<sequence length="242" mass="27248">MEYLLDAHTHTLASGHAYSTMTEMVEAAAEKKLAVLGITEHAPLMPGSCKEFYFQNLKAVSREYYQEKFGVRLLLGAELNIIDYKGTVDLPVPTLKRIDLCIASMHRPCLKYGSREENTEAAVRAMDNPFVNIIGHPDDSRFPLDYLALVQAAKEKGVLLEVNNSSMNPGSYRMGARDNYKIMLDYCMRYQVPVVVDSDAHFRTAVGAHENASGVFEEIGFPEELVVNGNPEKFEKFLYRKQ</sequence>
<dbReference type="GO" id="GO:0008270">
    <property type="term" value="F:zinc ion binding"/>
    <property type="evidence" value="ECO:0007669"/>
    <property type="project" value="TreeGrafter"/>
</dbReference>
<feature type="domain" description="Polymerase/histidinol phosphatase N-terminal" evidence="1">
    <location>
        <begin position="5"/>
        <end position="83"/>
    </location>
</feature>
<dbReference type="RefSeq" id="WP_130435756.1">
    <property type="nucleotide sequence ID" value="NZ_SGXF01000005.1"/>
</dbReference>
<dbReference type="SMART" id="SM00481">
    <property type="entry name" value="POLIIIAc"/>
    <property type="match status" value="1"/>
</dbReference>
<keyword evidence="2" id="KW-0378">Hydrolase</keyword>
<evidence type="ECO:0000313" key="3">
    <source>
        <dbReference type="Proteomes" id="UP000292927"/>
    </source>
</evidence>
<comment type="caution">
    <text evidence="2">The sequence shown here is derived from an EMBL/GenBank/DDBJ whole genome shotgun (WGS) entry which is preliminary data.</text>
</comment>
<dbReference type="InterPro" id="IPR050243">
    <property type="entry name" value="PHP_phosphatase"/>
</dbReference>
<gene>
    <name evidence="2" type="ORF">EV209_2492</name>
</gene>
<dbReference type="Proteomes" id="UP000292927">
    <property type="component" value="Unassembled WGS sequence"/>
</dbReference>
<dbReference type="Gene3D" id="3.20.20.140">
    <property type="entry name" value="Metal-dependent hydrolases"/>
    <property type="match status" value="1"/>
</dbReference>
<reference evidence="2 3" key="1">
    <citation type="submission" date="2019-02" db="EMBL/GenBank/DDBJ databases">
        <title>Genomic Encyclopedia of Type Strains, Phase IV (KMG-IV): sequencing the most valuable type-strain genomes for metagenomic binning, comparative biology and taxonomic classification.</title>
        <authorList>
            <person name="Goeker M."/>
        </authorList>
    </citation>
    <scope>NUCLEOTIDE SEQUENCE [LARGE SCALE GENOMIC DNA]</scope>
    <source>
        <strain evidence="2 3">DSM 29486</strain>
    </source>
</reference>
<dbReference type="EMBL" id="SGXF01000005">
    <property type="protein sequence ID" value="RZS94124.1"/>
    <property type="molecule type" value="Genomic_DNA"/>
</dbReference>
<dbReference type="OrthoDB" id="9808747at2"/>
<evidence type="ECO:0000259" key="1">
    <source>
        <dbReference type="SMART" id="SM00481"/>
    </source>
</evidence>
<organism evidence="2 3">
    <name type="scientific">Cuneatibacter caecimuris</name>
    <dbReference type="NCBI Taxonomy" id="1796618"/>
    <lineage>
        <taxon>Bacteria</taxon>
        <taxon>Bacillati</taxon>
        <taxon>Bacillota</taxon>
        <taxon>Clostridia</taxon>
        <taxon>Lachnospirales</taxon>
        <taxon>Lachnospiraceae</taxon>
        <taxon>Cuneatibacter</taxon>
    </lineage>
</organism>
<dbReference type="InterPro" id="IPR003141">
    <property type="entry name" value="Pol/His_phosphatase_N"/>
</dbReference>
<dbReference type="Pfam" id="PF02811">
    <property type="entry name" value="PHP"/>
    <property type="match status" value="1"/>
</dbReference>
<proteinExistence type="predicted"/>
<dbReference type="InterPro" id="IPR016195">
    <property type="entry name" value="Pol/histidinol_Pase-like"/>
</dbReference>
<dbReference type="SUPFAM" id="SSF89550">
    <property type="entry name" value="PHP domain-like"/>
    <property type="match status" value="1"/>
</dbReference>
<dbReference type="PANTHER" id="PTHR36928">
    <property type="entry name" value="PHOSPHATASE YCDX-RELATED"/>
    <property type="match status" value="1"/>
</dbReference>
<protein>
    <submittedName>
        <fullName evidence="2">Putative hydrolase</fullName>
    </submittedName>
</protein>
<dbReference type="InterPro" id="IPR004013">
    <property type="entry name" value="PHP_dom"/>
</dbReference>
<dbReference type="GO" id="GO:0042578">
    <property type="term" value="F:phosphoric ester hydrolase activity"/>
    <property type="evidence" value="ECO:0007669"/>
    <property type="project" value="TreeGrafter"/>
</dbReference>
<keyword evidence="3" id="KW-1185">Reference proteome</keyword>
<dbReference type="CDD" id="cd07437">
    <property type="entry name" value="PHP_HisPPase_Ycdx_like"/>
    <property type="match status" value="1"/>
</dbReference>
<dbReference type="AlphaFoldDB" id="A0A4Q7P2W1"/>
<name>A0A4Q7P2W1_9FIRM</name>
<dbReference type="NCBIfam" id="NF006702">
    <property type="entry name" value="PRK09248.1"/>
    <property type="match status" value="1"/>
</dbReference>
<accession>A0A4Q7P2W1</accession>
<dbReference type="PANTHER" id="PTHR36928:SF1">
    <property type="entry name" value="PHOSPHATASE YCDX-RELATED"/>
    <property type="match status" value="1"/>
</dbReference>
<dbReference type="GO" id="GO:0005829">
    <property type="term" value="C:cytosol"/>
    <property type="evidence" value="ECO:0007669"/>
    <property type="project" value="TreeGrafter"/>
</dbReference>
<evidence type="ECO:0000313" key="2">
    <source>
        <dbReference type="EMBL" id="RZS94124.1"/>
    </source>
</evidence>